<dbReference type="PANTHER" id="PTHR33104:SF2">
    <property type="entry name" value="CXC3 LIKE CYSTEINE CLUSTER DOMAIN-CONTAINING PROTEIN"/>
    <property type="match status" value="1"/>
</dbReference>
<protein>
    <submittedName>
        <fullName evidence="2">Uncharacterized protein</fullName>
    </submittedName>
</protein>
<feature type="non-terminal residue" evidence="2">
    <location>
        <position position="1"/>
    </location>
</feature>
<gene>
    <name evidence="2" type="ORF">APZ42_008826</name>
</gene>
<keyword evidence="3" id="KW-1185">Reference proteome</keyword>
<name>A0A162CZS3_9CRUS</name>
<evidence type="ECO:0000313" key="2">
    <source>
        <dbReference type="EMBL" id="KZR96694.1"/>
    </source>
</evidence>
<evidence type="ECO:0000256" key="1">
    <source>
        <dbReference type="SAM" id="MobiDB-lite"/>
    </source>
</evidence>
<accession>A0A162CZS3</accession>
<reference evidence="2 3" key="1">
    <citation type="submission" date="2016-03" db="EMBL/GenBank/DDBJ databases">
        <title>EvidentialGene: Evidence-directed Construction of Genes on Genomes.</title>
        <authorList>
            <person name="Gilbert D.G."/>
            <person name="Choi J.-H."/>
            <person name="Mockaitis K."/>
            <person name="Colbourne J."/>
            <person name="Pfrender M."/>
        </authorList>
    </citation>
    <scope>NUCLEOTIDE SEQUENCE [LARGE SCALE GENOMIC DNA]</scope>
    <source>
        <strain evidence="2 3">Xinb3</strain>
        <tissue evidence="2">Complete organism</tissue>
    </source>
</reference>
<comment type="caution">
    <text evidence="2">The sequence shown here is derived from an EMBL/GenBank/DDBJ whole genome shotgun (WGS) entry which is preliminary data.</text>
</comment>
<feature type="region of interest" description="Disordered" evidence="1">
    <location>
        <begin position="66"/>
        <end position="85"/>
    </location>
</feature>
<dbReference type="AlphaFoldDB" id="A0A162CZS3"/>
<dbReference type="PANTHER" id="PTHR33104">
    <property type="entry name" value="SI:DKEY-29D5.2"/>
    <property type="match status" value="1"/>
</dbReference>
<organism evidence="2 3">
    <name type="scientific">Daphnia magna</name>
    <dbReference type="NCBI Taxonomy" id="35525"/>
    <lineage>
        <taxon>Eukaryota</taxon>
        <taxon>Metazoa</taxon>
        <taxon>Ecdysozoa</taxon>
        <taxon>Arthropoda</taxon>
        <taxon>Crustacea</taxon>
        <taxon>Branchiopoda</taxon>
        <taxon>Diplostraca</taxon>
        <taxon>Cladocera</taxon>
        <taxon>Anomopoda</taxon>
        <taxon>Daphniidae</taxon>
        <taxon>Daphnia</taxon>
    </lineage>
</organism>
<evidence type="ECO:0000313" key="3">
    <source>
        <dbReference type="Proteomes" id="UP000076858"/>
    </source>
</evidence>
<sequence>FFCQDVVCKYFPFAEEIGKTKGLERFAQVTQNYTGFLSRWHGKTHSWPCQLLWGEVGNSMQLLPRGRNKNKSFQQCRDIPTQPVI</sequence>
<dbReference type="Proteomes" id="UP000076858">
    <property type="component" value="Unassembled WGS sequence"/>
</dbReference>
<dbReference type="EMBL" id="LRGB01024013">
    <property type="protein sequence ID" value="KZR96694.1"/>
    <property type="molecule type" value="Genomic_DNA"/>
</dbReference>
<proteinExistence type="predicted"/>